<dbReference type="Proteomes" id="UP000039021">
    <property type="component" value="Unassembled WGS sequence"/>
</dbReference>
<dbReference type="AlphaFoldDB" id="A0A916LAN7"/>
<accession>A0A916LAN7</accession>
<evidence type="ECO:0000313" key="2">
    <source>
        <dbReference type="Proteomes" id="UP000039021"/>
    </source>
</evidence>
<sequence length="47" mass="4998">MGPKASNRASRSLAVWSLVSVSERICTVAEAPAPTITTDWGSLPRAR</sequence>
<protein>
    <submittedName>
        <fullName evidence="1">Uncharacterized protein</fullName>
    </submittedName>
</protein>
<dbReference type="EMBL" id="CSBK01000746">
    <property type="protein sequence ID" value="COX85181.1"/>
    <property type="molecule type" value="Genomic_DNA"/>
</dbReference>
<proteinExistence type="predicted"/>
<gene>
    <name evidence="1" type="ORF">ERS007739_01802</name>
</gene>
<name>A0A916LAN7_MYCTX</name>
<organism evidence="1 2">
    <name type="scientific">Mycobacterium tuberculosis</name>
    <dbReference type="NCBI Taxonomy" id="1773"/>
    <lineage>
        <taxon>Bacteria</taxon>
        <taxon>Bacillati</taxon>
        <taxon>Actinomycetota</taxon>
        <taxon>Actinomycetes</taxon>
        <taxon>Mycobacteriales</taxon>
        <taxon>Mycobacteriaceae</taxon>
        <taxon>Mycobacterium</taxon>
        <taxon>Mycobacterium tuberculosis complex</taxon>
    </lineage>
</organism>
<evidence type="ECO:0000313" key="1">
    <source>
        <dbReference type="EMBL" id="COX85181.1"/>
    </source>
</evidence>
<reference evidence="2" key="1">
    <citation type="submission" date="2015-03" db="EMBL/GenBank/DDBJ databases">
        <authorList>
            <consortium name="Pathogen Informatics"/>
        </authorList>
    </citation>
    <scope>NUCLEOTIDE SEQUENCE [LARGE SCALE GENOMIC DNA]</scope>
    <source>
        <strain evidence="2">N09902308</strain>
    </source>
</reference>
<comment type="caution">
    <text evidence="1">The sequence shown here is derived from an EMBL/GenBank/DDBJ whole genome shotgun (WGS) entry which is preliminary data.</text>
</comment>